<dbReference type="AlphaFoldDB" id="A0A1H4J3T7"/>
<protein>
    <submittedName>
        <fullName evidence="6">Putative oxidoreductase</fullName>
    </submittedName>
</protein>
<keyword evidence="7" id="KW-1185">Reference proteome</keyword>
<evidence type="ECO:0000256" key="1">
    <source>
        <dbReference type="ARBA" id="ARBA00004141"/>
    </source>
</evidence>
<feature type="transmembrane region" description="Helical" evidence="5">
    <location>
        <begin position="104"/>
        <end position="122"/>
    </location>
</feature>
<comment type="subcellular location">
    <subcellularLocation>
        <location evidence="1">Membrane</location>
        <topology evidence="1">Multi-pass membrane protein</topology>
    </subcellularLocation>
</comment>
<feature type="transmembrane region" description="Helical" evidence="5">
    <location>
        <begin position="6"/>
        <end position="26"/>
    </location>
</feature>
<feature type="transmembrane region" description="Helical" evidence="5">
    <location>
        <begin position="72"/>
        <end position="92"/>
    </location>
</feature>
<organism evidence="6 7">
    <name type="scientific">Nitratireductor aquibiodomus</name>
    <dbReference type="NCBI Taxonomy" id="204799"/>
    <lineage>
        <taxon>Bacteria</taxon>
        <taxon>Pseudomonadati</taxon>
        <taxon>Pseudomonadota</taxon>
        <taxon>Alphaproteobacteria</taxon>
        <taxon>Hyphomicrobiales</taxon>
        <taxon>Phyllobacteriaceae</taxon>
        <taxon>Nitratireductor</taxon>
    </lineage>
</organism>
<dbReference type="InterPro" id="IPR032808">
    <property type="entry name" value="DoxX"/>
</dbReference>
<sequence>MFHSEFMLLPFLGSLLLGGAFVFAGLRNLANASILTGALAARGVPLAKVMLFAGIALQCGAGALLAAGVFPVYAAAALIVFLVTATLIFHNFWDHEGADRVARINGVVSNVALAGGFLLIMANG</sequence>
<reference evidence="7" key="1">
    <citation type="submission" date="2016-10" db="EMBL/GenBank/DDBJ databases">
        <authorList>
            <person name="Varghese N."/>
            <person name="Submissions S."/>
        </authorList>
    </citation>
    <scope>NUCLEOTIDE SEQUENCE [LARGE SCALE GENOMIC DNA]</scope>
    <source>
        <strain evidence="7">ES.061</strain>
    </source>
</reference>
<dbReference type="GO" id="GO:0016020">
    <property type="term" value="C:membrane"/>
    <property type="evidence" value="ECO:0007669"/>
    <property type="project" value="UniProtKB-SubCell"/>
</dbReference>
<feature type="transmembrane region" description="Helical" evidence="5">
    <location>
        <begin position="46"/>
        <end position="66"/>
    </location>
</feature>
<evidence type="ECO:0000313" key="6">
    <source>
        <dbReference type="EMBL" id="SEB40881.1"/>
    </source>
</evidence>
<keyword evidence="4 5" id="KW-0472">Membrane</keyword>
<accession>A0A1H4J3T7</accession>
<evidence type="ECO:0000256" key="4">
    <source>
        <dbReference type="ARBA" id="ARBA00023136"/>
    </source>
</evidence>
<evidence type="ECO:0000256" key="2">
    <source>
        <dbReference type="ARBA" id="ARBA00022692"/>
    </source>
</evidence>
<name>A0A1H4J3T7_9HYPH</name>
<evidence type="ECO:0000256" key="5">
    <source>
        <dbReference type="SAM" id="Phobius"/>
    </source>
</evidence>
<dbReference type="RefSeq" id="WP_090327090.1">
    <property type="nucleotide sequence ID" value="NZ_FNSL01000001.1"/>
</dbReference>
<dbReference type="Proteomes" id="UP000199064">
    <property type="component" value="Unassembled WGS sequence"/>
</dbReference>
<evidence type="ECO:0000256" key="3">
    <source>
        <dbReference type="ARBA" id="ARBA00022989"/>
    </source>
</evidence>
<dbReference type="Pfam" id="PF07681">
    <property type="entry name" value="DoxX"/>
    <property type="match status" value="1"/>
</dbReference>
<keyword evidence="3 5" id="KW-1133">Transmembrane helix</keyword>
<proteinExistence type="predicted"/>
<evidence type="ECO:0000313" key="7">
    <source>
        <dbReference type="Proteomes" id="UP000199064"/>
    </source>
</evidence>
<gene>
    <name evidence="6" type="ORF">SAMN05216452_0964</name>
</gene>
<dbReference type="EMBL" id="FNSL01000001">
    <property type="protein sequence ID" value="SEB40881.1"/>
    <property type="molecule type" value="Genomic_DNA"/>
</dbReference>
<keyword evidence="2 5" id="KW-0812">Transmembrane</keyword>